<feature type="region of interest" description="Disordered" evidence="4">
    <location>
        <begin position="60"/>
        <end position="97"/>
    </location>
</feature>
<name>A0A840IH41_9ACTN</name>
<feature type="compositionally biased region" description="Basic and acidic residues" evidence="4">
    <location>
        <begin position="9"/>
        <end position="19"/>
    </location>
</feature>
<evidence type="ECO:0000256" key="3">
    <source>
        <dbReference type="ARBA" id="ARBA00022729"/>
    </source>
</evidence>
<keyword evidence="7" id="KW-1185">Reference proteome</keyword>
<protein>
    <submittedName>
        <fullName evidence="6">Ribose transport system substrate-binding protein</fullName>
    </submittedName>
</protein>
<evidence type="ECO:0000313" key="7">
    <source>
        <dbReference type="Proteomes" id="UP000585272"/>
    </source>
</evidence>
<dbReference type="PANTHER" id="PTHR46847">
    <property type="entry name" value="D-ALLOSE-BINDING PERIPLASMIC PROTEIN-RELATED"/>
    <property type="match status" value="1"/>
</dbReference>
<dbReference type="GO" id="GO:0030313">
    <property type="term" value="C:cell envelope"/>
    <property type="evidence" value="ECO:0007669"/>
    <property type="project" value="UniProtKB-SubCell"/>
</dbReference>
<evidence type="ECO:0000313" key="6">
    <source>
        <dbReference type="EMBL" id="MBB4663270.1"/>
    </source>
</evidence>
<feature type="domain" description="Periplasmic binding protein" evidence="5">
    <location>
        <begin position="107"/>
        <end position="363"/>
    </location>
</feature>
<reference evidence="6 7" key="1">
    <citation type="submission" date="2020-08" db="EMBL/GenBank/DDBJ databases">
        <title>Genomic Encyclopedia of Archaeal and Bacterial Type Strains, Phase II (KMG-II): from individual species to whole genera.</title>
        <authorList>
            <person name="Goeker M."/>
        </authorList>
    </citation>
    <scope>NUCLEOTIDE SEQUENCE [LARGE SCALE GENOMIC DNA]</scope>
    <source>
        <strain evidence="6 7">DSM 23288</strain>
    </source>
</reference>
<dbReference type="Proteomes" id="UP000585272">
    <property type="component" value="Unassembled WGS sequence"/>
</dbReference>
<feature type="region of interest" description="Disordered" evidence="4">
    <location>
        <begin position="1"/>
        <end position="34"/>
    </location>
</feature>
<proteinExistence type="inferred from homology"/>
<feature type="compositionally biased region" description="Low complexity" evidence="4">
    <location>
        <begin position="65"/>
        <end position="85"/>
    </location>
</feature>
<sequence length="391" mass="40888">MNDPHVPARVRDAADDGRGDASPAPRRRPRGRATTIGRRALALGACVALGVGVAACGSSDDDGDATGTAAATTAATTPAETPTAPREGIVEFETPEPGSGRGLKLGFIALGDSVPFSKLVTDGMKRAAKAAGAELVVCDSQLDGQKALDCAKSFRTQGVEGYLNFQVDQKLAGAVCAAGPDGPVIAVDIVQEPCQIAFSGAANEYAGFIAGEAMGRFAKERWNCEYDAYVSLESTASPDASEQRMGGYRKGFQSVCPGELKNEKVLDADRTDTARTKMTDTLTTLPGQEKIIVVGLNDDGILGAIAAAKTAGREGDIYVSGQGADPSAWCGIKTNPNWIADTGYFPERYGEIGIPYLIKAVKGERIPEQLLVPHELVTADNVDELYSPRGC</sequence>
<dbReference type="PANTHER" id="PTHR46847:SF1">
    <property type="entry name" value="D-ALLOSE-BINDING PERIPLASMIC PROTEIN-RELATED"/>
    <property type="match status" value="1"/>
</dbReference>
<gene>
    <name evidence="6" type="ORF">BDZ31_002859</name>
</gene>
<keyword evidence="3" id="KW-0732">Signal</keyword>
<comment type="similarity">
    <text evidence="2">Belongs to the bacterial solute-binding protein 2 family.</text>
</comment>
<organism evidence="6 7">
    <name type="scientific">Conexibacter arvalis</name>
    <dbReference type="NCBI Taxonomy" id="912552"/>
    <lineage>
        <taxon>Bacteria</taxon>
        <taxon>Bacillati</taxon>
        <taxon>Actinomycetota</taxon>
        <taxon>Thermoleophilia</taxon>
        <taxon>Solirubrobacterales</taxon>
        <taxon>Conexibacteraceae</taxon>
        <taxon>Conexibacter</taxon>
    </lineage>
</organism>
<evidence type="ECO:0000256" key="1">
    <source>
        <dbReference type="ARBA" id="ARBA00004196"/>
    </source>
</evidence>
<dbReference type="RefSeq" id="WP_221243059.1">
    <property type="nucleotide sequence ID" value="NZ_JACHNU010000003.1"/>
</dbReference>
<dbReference type="Gene3D" id="3.40.50.2300">
    <property type="match status" value="2"/>
</dbReference>
<comment type="caution">
    <text evidence="6">The sequence shown here is derived from an EMBL/GenBank/DDBJ whole genome shotgun (WGS) entry which is preliminary data.</text>
</comment>
<dbReference type="SUPFAM" id="SSF53822">
    <property type="entry name" value="Periplasmic binding protein-like I"/>
    <property type="match status" value="1"/>
</dbReference>
<dbReference type="Pfam" id="PF13407">
    <property type="entry name" value="Peripla_BP_4"/>
    <property type="match status" value="1"/>
</dbReference>
<dbReference type="InterPro" id="IPR028082">
    <property type="entry name" value="Peripla_BP_I"/>
</dbReference>
<accession>A0A840IH41</accession>
<dbReference type="CDD" id="cd01536">
    <property type="entry name" value="PBP1_ABC_sugar_binding-like"/>
    <property type="match status" value="1"/>
</dbReference>
<evidence type="ECO:0000256" key="2">
    <source>
        <dbReference type="ARBA" id="ARBA00007639"/>
    </source>
</evidence>
<evidence type="ECO:0000259" key="5">
    <source>
        <dbReference type="Pfam" id="PF13407"/>
    </source>
</evidence>
<evidence type="ECO:0000256" key="4">
    <source>
        <dbReference type="SAM" id="MobiDB-lite"/>
    </source>
</evidence>
<comment type="subcellular location">
    <subcellularLocation>
        <location evidence="1">Cell envelope</location>
    </subcellularLocation>
</comment>
<dbReference type="AlphaFoldDB" id="A0A840IH41"/>
<dbReference type="GO" id="GO:0030246">
    <property type="term" value="F:carbohydrate binding"/>
    <property type="evidence" value="ECO:0007669"/>
    <property type="project" value="UniProtKB-ARBA"/>
</dbReference>
<dbReference type="InterPro" id="IPR025997">
    <property type="entry name" value="SBP_2_dom"/>
</dbReference>
<dbReference type="EMBL" id="JACHNU010000003">
    <property type="protein sequence ID" value="MBB4663270.1"/>
    <property type="molecule type" value="Genomic_DNA"/>
</dbReference>